<dbReference type="EMBL" id="CYHH01000011">
    <property type="protein sequence ID" value="CUB07756.1"/>
    <property type="molecule type" value="Genomic_DNA"/>
</dbReference>
<proteinExistence type="predicted"/>
<dbReference type="Proteomes" id="UP000182108">
    <property type="component" value="Unassembled WGS sequence"/>
</dbReference>
<evidence type="ECO:0000313" key="2">
    <source>
        <dbReference type="Proteomes" id="UP000182108"/>
    </source>
</evidence>
<gene>
    <name evidence="1" type="ORF">Ga0061068_11149</name>
</gene>
<accession>A0A0K6IXA8</accession>
<evidence type="ECO:0000313" key="1">
    <source>
        <dbReference type="EMBL" id="CUB07756.1"/>
    </source>
</evidence>
<dbReference type="AlphaFoldDB" id="A0A0K6IXA8"/>
<name>A0A0K6IXA8_9PROT</name>
<sequence>MKAPKLLPWFAKQYGLPEERAQALWAEAVRRATLATGWIGSSLYWQTAWNEFHRLAEAESQRLHPITSWLRLQHRLMTMPLRAASDLLRASEKILERSRAA</sequence>
<dbReference type="RefSeq" id="WP_055424028.1">
    <property type="nucleotide sequence ID" value="NZ_CYHH01000011.1"/>
</dbReference>
<reference evidence="2" key="1">
    <citation type="submission" date="2015-08" db="EMBL/GenBank/DDBJ databases">
        <authorList>
            <person name="Babu N.S."/>
            <person name="Beckwith C.J."/>
            <person name="Beseler K.G."/>
            <person name="Brison A."/>
            <person name="Carone J.V."/>
            <person name="Caskin T.P."/>
            <person name="Diamond M."/>
            <person name="Durham M.E."/>
            <person name="Foxe J.M."/>
            <person name="Go M."/>
            <person name="Henderson B.A."/>
            <person name="Jones I.B."/>
            <person name="McGettigan J.A."/>
            <person name="Micheletti S.J."/>
            <person name="Nasrallah M.E."/>
            <person name="Ortiz D."/>
            <person name="Piller C.R."/>
            <person name="Privatt S.R."/>
            <person name="Schneider S.L."/>
            <person name="Sharp S."/>
            <person name="Smith T.C."/>
            <person name="Stanton J.D."/>
            <person name="Ullery H.E."/>
            <person name="Wilson R.J."/>
            <person name="Serrano M.G."/>
            <person name="Buck G."/>
            <person name="Lee V."/>
            <person name="Wang Y."/>
            <person name="Carvalho R."/>
            <person name="Voegtly L."/>
            <person name="Shi R."/>
            <person name="Duckworth R."/>
            <person name="Johnson A."/>
            <person name="Loviza R."/>
            <person name="Walstead R."/>
            <person name="Shah Z."/>
            <person name="Kiflezghi M."/>
            <person name="Wade K."/>
            <person name="Ball S.L."/>
            <person name="Bradley K.W."/>
            <person name="Asai D.J."/>
            <person name="Bowman C.A."/>
            <person name="Russell D.A."/>
            <person name="Pope W.H."/>
            <person name="Jacobs-Sera D."/>
            <person name="Hendrix R.W."/>
            <person name="Hatfull G.F."/>
        </authorList>
    </citation>
    <scope>NUCLEOTIDE SEQUENCE [LARGE SCALE GENOMIC DNA]</scope>
    <source>
        <strain evidence="2">JCM 19170</strain>
    </source>
</reference>
<protein>
    <submittedName>
        <fullName evidence="1">Uncharacterized protein</fullName>
    </submittedName>
</protein>
<keyword evidence="2" id="KW-1185">Reference proteome</keyword>
<dbReference type="OrthoDB" id="5297053at2"/>
<organism evidence="1 2">
    <name type="scientific">Tepidiphilus thermophilus</name>
    <dbReference type="NCBI Taxonomy" id="876478"/>
    <lineage>
        <taxon>Bacteria</taxon>
        <taxon>Pseudomonadati</taxon>
        <taxon>Pseudomonadota</taxon>
        <taxon>Hydrogenophilia</taxon>
        <taxon>Hydrogenophilales</taxon>
        <taxon>Hydrogenophilaceae</taxon>
        <taxon>Tepidiphilus</taxon>
    </lineage>
</organism>